<dbReference type="Pfam" id="PF04138">
    <property type="entry name" value="GtrA_DPMS_TM"/>
    <property type="match status" value="1"/>
</dbReference>
<comment type="subcellular location">
    <subcellularLocation>
        <location evidence="1">Membrane</location>
        <topology evidence="1">Multi-pass membrane protein</topology>
    </subcellularLocation>
</comment>
<evidence type="ECO:0000256" key="2">
    <source>
        <dbReference type="ARBA" id="ARBA00009399"/>
    </source>
</evidence>
<evidence type="ECO:0000313" key="8">
    <source>
        <dbReference type="EMBL" id="MBB4134278.1"/>
    </source>
</evidence>
<dbReference type="InterPro" id="IPR007267">
    <property type="entry name" value="GtrA_DPMS_TM"/>
</dbReference>
<dbReference type="AlphaFoldDB" id="A0A840EV84"/>
<comment type="similarity">
    <text evidence="2">Belongs to the GtrA family.</text>
</comment>
<feature type="transmembrane region" description="Helical" evidence="6">
    <location>
        <begin position="12"/>
        <end position="28"/>
    </location>
</feature>
<gene>
    <name evidence="8" type="ORF">BKA16_000830</name>
</gene>
<evidence type="ECO:0000256" key="5">
    <source>
        <dbReference type="ARBA" id="ARBA00023136"/>
    </source>
</evidence>
<proteinExistence type="inferred from homology"/>
<protein>
    <submittedName>
        <fullName evidence="8">Putative flippase GtrA</fullName>
    </submittedName>
</protein>
<comment type="caution">
    <text evidence="8">The sequence shown here is derived from an EMBL/GenBank/DDBJ whole genome shotgun (WGS) entry which is preliminary data.</text>
</comment>
<dbReference type="GO" id="GO:0005886">
    <property type="term" value="C:plasma membrane"/>
    <property type="evidence" value="ECO:0007669"/>
    <property type="project" value="TreeGrafter"/>
</dbReference>
<dbReference type="GO" id="GO:0000271">
    <property type="term" value="P:polysaccharide biosynthetic process"/>
    <property type="evidence" value="ECO:0007669"/>
    <property type="project" value="InterPro"/>
</dbReference>
<evidence type="ECO:0000313" key="9">
    <source>
        <dbReference type="Proteomes" id="UP000551501"/>
    </source>
</evidence>
<evidence type="ECO:0000256" key="4">
    <source>
        <dbReference type="ARBA" id="ARBA00022989"/>
    </source>
</evidence>
<feature type="domain" description="GtrA/DPMS transmembrane" evidence="7">
    <location>
        <begin position="9"/>
        <end position="112"/>
    </location>
</feature>
<dbReference type="PANTHER" id="PTHR38459:SF1">
    <property type="entry name" value="PROPHAGE BACTOPRENOL-LINKED GLUCOSE TRANSLOCASE HOMOLOG"/>
    <property type="match status" value="1"/>
</dbReference>
<evidence type="ECO:0000259" key="7">
    <source>
        <dbReference type="Pfam" id="PF04138"/>
    </source>
</evidence>
<dbReference type="Proteomes" id="UP000551501">
    <property type="component" value="Unassembled WGS sequence"/>
</dbReference>
<keyword evidence="4 6" id="KW-1133">Transmembrane helix</keyword>
<sequence length="128" mass="14303">MKTTVLDEKPITAFSIATLIATVVSYVLNREWSFAERGGRSKRHEASLFFLVSAIALGITQIPLALSRYVFDLQAPNLSLVGEHVADFISGSVLGTLLAMAFRWWAFRKWVFPTELADAEPEQSEVDR</sequence>
<feature type="transmembrane region" description="Helical" evidence="6">
    <location>
        <begin position="86"/>
        <end position="106"/>
    </location>
</feature>
<accession>A0A840EV84</accession>
<feature type="transmembrane region" description="Helical" evidence="6">
    <location>
        <begin position="48"/>
        <end position="66"/>
    </location>
</feature>
<dbReference type="PANTHER" id="PTHR38459">
    <property type="entry name" value="PROPHAGE BACTOPRENOL-LINKED GLUCOSE TRANSLOCASE HOMOLOG"/>
    <property type="match status" value="1"/>
</dbReference>
<keyword evidence="5 6" id="KW-0472">Membrane</keyword>
<organism evidence="8 9">
    <name type="scientific">Gordonia humi</name>
    <dbReference type="NCBI Taxonomy" id="686429"/>
    <lineage>
        <taxon>Bacteria</taxon>
        <taxon>Bacillati</taxon>
        <taxon>Actinomycetota</taxon>
        <taxon>Actinomycetes</taxon>
        <taxon>Mycobacteriales</taxon>
        <taxon>Gordoniaceae</taxon>
        <taxon>Gordonia</taxon>
    </lineage>
</organism>
<evidence type="ECO:0000256" key="6">
    <source>
        <dbReference type="SAM" id="Phobius"/>
    </source>
</evidence>
<keyword evidence="3 6" id="KW-0812">Transmembrane</keyword>
<keyword evidence="9" id="KW-1185">Reference proteome</keyword>
<dbReference type="EMBL" id="JACIFP010000001">
    <property type="protein sequence ID" value="MBB4134278.1"/>
    <property type="molecule type" value="Genomic_DNA"/>
</dbReference>
<reference evidence="8 9" key="1">
    <citation type="submission" date="2020-08" db="EMBL/GenBank/DDBJ databases">
        <title>Sequencing the genomes of 1000 actinobacteria strains.</title>
        <authorList>
            <person name="Klenk H.-P."/>
        </authorList>
    </citation>
    <scope>NUCLEOTIDE SEQUENCE [LARGE SCALE GENOMIC DNA]</scope>
    <source>
        <strain evidence="8 9">DSM 45298</strain>
    </source>
</reference>
<evidence type="ECO:0000256" key="3">
    <source>
        <dbReference type="ARBA" id="ARBA00022692"/>
    </source>
</evidence>
<dbReference type="InterPro" id="IPR051401">
    <property type="entry name" value="GtrA_CellWall_Glycosyl"/>
</dbReference>
<evidence type="ECO:0000256" key="1">
    <source>
        <dbReference type="ARBA" id="ARBA00004141"/>
    </source>
</evidence>
<name>A0A840EV84_9ACTN</name>